<feature type="domain" description="EAL" evidence="1">
    <location>
        <begin position="20"/>
        <end position="271"/>
    </location>
</feature>
<proteinExistence type="predicted"/>
<dbReference type="KEGG" id="suls:Sdiek1_1093"/>
<dbReference type="RefSeq" id="WP_087438246.1">
    <property type="nucleotide sequence ID" value="NZ_CP021416.1"/>
</dbReference>
<keyword evidence="3" id="KW-1185">Reference proteome</keyword>
<evidence type="ECO:0000259" key="1">
    <source>
        <dbReference type="PROSITE" id="PS50883"/>
    </source>
</evidence>
<dbReference type="SUPFAM" id="SSF141868">
    <property type="entry name" value="EAL domain-like"/>
    <property type="match status" value="1"/>
</dbReference>
<dbReference type="EC" id="3.1.4.52" evidence="2"/>
<reference evidence="3" key="1">
    <citation type="submission" date="2017-05" db="EMBL/GenBank/DDBJ databases">
        <title>Dechlorination kinetics govern the competition between two new strains of the genus Sulfurospirillum.</title>
        <authorList>
            <person name="Buttet G.F."/>
            <person name="Murray A.M."/>
            <person name="Goris T."/>
            <person name="Burion M."/>
            <person name="Lin B."/>
            <person name="Rolle M."/>
            <person name="Maillard J."/>
        </authorList>
    </citation>
    <scope>NUCLEOTIDE SEQUENCE [LARGE SCALE GENOMIC DNA]</scope>
    <source>
        <strain evidence="3">SL2-1</strain>
    </source>
</reference>
<dbReference type="InterPro" id="IPR001633">
    <property type="entry name" value="EAL_dom"/>
</dbReference>
<dbReference type="PANTHER" id="PTHR33121">
    <property type="entry name" value="CYCLIC DI-GMP PHOSPHODIESTERASE PDEF"/>
    <property type="match status" value="1"/>
</dbReference>
<dbReference type="GO" id="GO:0071111">
    <property type="term" value="F:cyclic-guanylate-specific phosphodiesterase activity"/>
    <property type="evidence" value="ECO:0007669"/>
    <property type="project" value="UniProtKB-EC"/>
</dbReference>
<protein>
    <submittedName>
        <fullName evidence="2">Oxygen sensor protein DosP</fullName>
        <ecNumber evidence="2">3.1.4.52</ecNumber>
    </submittedName>
</protein>
<dbReference type="CDD" id="cd01948">
    <property type="entry name" value="EAL"/>
    <property type="match status" value="1"/>
</dbReference>
<sequence>MVVTQYIFLVLYSNKKREEQAQLLEWLNDAIQYKQMTIYYQKQWAKHNETGEIYTMGAEALIRWIDPIHGYIAPDKFIPLAEESGCIIPLGKWILEETFKQLKIWEKDPRKCHWQLSVNISIKQFEKDDFITIVQNLVNKTCCNPRKIRFELTESLLIKDLKNSLRKIHALTKLGISLSIDDFGTGYSSLAYLKRLPIHELKIDKTFIRDITTDQADVVLVKTMLSIGKYFGLDVVAEGVETKEQYEMLHNMGCCYFQGYFFSKPSEEALL</sequence>
<dbReference type="InterPro" id="IPR035919">
    <property type="entry name" value="EAL_sf"/>
</dbReference>
<evidence type="ECO:0000313" key="2">
    <source>
        <dbReference type="EMBL" id="ARU48259.1"/>
    </source>
</evidence>
<dbReference type="SMART" id="SM00052">
    <property type="entry name" value="EAL"/>
    <property type="match status" value="1"/>
</dbReference>
<evidence type="ECO:0000313" key="3">
    <source>
        <dbReference type="Proteomes" id="UP000196005"/>
    </source>
</evidence>
<dbReference type="PANTHER" id="PTHR33121:SF71">
    <property type="entry name" value="OXYGEN SENSOR PROTEIN DOSP"/>
    <property type="match status" value="1"/>
</dbReference>
<name>A0A1Y0HJG6_9BACT</name>
<dbReference type="Pfam" id="PF00563">
    <property type="entry name" value="EAL"/>
    <property type="match status" value="1"/>
</dbReference>
<dbReference type="AlphaFoldDB" id="A0A1Y0HJG6"/>
<dbReference type="EMBL" id="CP021416">
    <property type="protein sequence ID" value="ARU48259.1"/>
    <property type="molecule type" value="Genomic_DNA"/>
</dbReference>
<accession>A0A1Y0HJG6</accession>
<keyword evidence="2" id="KW-0378">Hydrolase</keyword>
<gene>
    <name evidence="2" type="ORF">Sdiek1_1093</name>
</gene>
<dbReference type="Gene3D" id="3.20.20.450">
    <property type="entry name" value="EAL domain"/>
    <property type="match status" value="1"/>
</dbReference>
<dbReference type="InterPro" id="IPR050706">
    <property type="entry name" value="Cyclic-di-GMP_PDE-like"/>
</dbReference>
<dbReference type="PROSITE" id="PS50883">
    <property type="entry name" value="EAL"/>
    <property type="match status" value="1"/>
</dbReference>
<dbReference type="Proteomes" id="UP000196005">
    <property type="component" value="Chromosome"/>
</dbReference>
<organism evidence="2 3">
    <name type="scientific">Sulfurospirillum diekertiae</name>
    <dbReference type="NCBI Taxonomy" id="1854492"/>
    <lineage>
        <taxon>Bacteria</taxon>
        <taxon>Pseudomonadati</taxon>
        <taxon>Campylobacterota</taxon>
        <taxon>Epsilonproteobacteria</taxon>
        <taxon>Campylobacterales</taxon>
        <taxon>Sulfurospirillaceae</taxon>
        <taxon>Sulfurospirillum</taxon>
    </lineage>
</organism>